<comment type="similarity">
    <text evidence="1">Belongs to the FAM136 family.</text>
</comment>
<reference evidence="2" key="1">
    <citation type="submission" date="2021-01" db="EMBL/GenBank/DDBJ databases">
        <authorList>
            <person name="Eckstrom K.M.E."/>
        </authorList>
    </citation>
    <scope>NUCLEOTIDE SEQUENCE</scope>
    <source>
        <strain evidence="2">UVCC 0001</strain>
    </source>
</reference>
<sequence>MVVDLDKTTLRPVQKESYLCMARCCDSADSPVQLQQCVQRCEQSIQARHAVIQATMGDFQNRLQRCVGRCQDAAQESLPASPGDKDIRKAQEMLESCAGNCAAEYERQIPKLKKTIVDSLKNVQS</sequence>
<accession>A0AAD9IMA3</accession>
<organism evidence="2 3">
    <name type="scientific">Prototheca wickerhamii</name>
    <dbReference type="NCBI Taxonomy" id="3111"/>
    <lineage>
        <taxon>Eukaryota</taxon>
        <taxon>Viridiplantae</taxon>
        <taxon>Chlorophyta</taxon>
        <taxon>core chlorophytes</taxon>
        <taxon>Trebouxiophyceae</taxon>
        <taxon>Chlorellales</taxon>
        <taxon>Chlorellaceae</taxon>
        <taxon>Prototheca</taxon>
    </lineage>
</organism>
<evidence type="ECO:0000313" key="3">
    <source>
        <dbReference type="Proteomes" id="UP001255856"/>
    </source>
</evidence>
<dbReference type="PANTHER" id="PTHR21096:SF0">
    <property type="entry name" value="PROTEIN FAM136A"/>
    <property type="match status" value="1"/>
</dbReference>
<evidence type="ECO:0008006" key="4">
    <source>
        <dbReference type="Google" id="ProtNLM"/>
    </source>
</evidence>
<proteinExistence type="inferred from homology"/>
<dbReference type="AlphaFoldDB" id="A0AAD9IMA3"/>
<comment type="caution">
    <text evidence="2">The sequence shown here is derived from an EMBL/GenBank/DDBJ whole genome shotgun (WGS) entry which is preliminary data.</text>
</comment>
<dbReference type="PANTHER" id="PTHR21096">
    <property type="entry name" value="PROTEIN FAM136A"/>
    <property type="match status" value="1"/>
</dbReference>
<dbReference type="GO" id="GO:0005737">
    <property type="term" value="C:cytoplasm"/>
    <property type="evidence" value="ECO:0007669"/>
    <property type="project" value="TreeGrafter"/>
</dbReference>
<name>A0AAD9IMA3_PROWI</name>
<evidence type="ECO:0000313" key="2">
    <source>
        <dbReference type="EMBL" id="KAK2079220.1"/>
    </source>
</evidence>
<dbReference type="EMBL" id="JASFZW010000003">
    <property type="protein sequence ID" value="KAK2079220.1"/>
    <property type="molecule type" value="Genomic_DNA"/>
</dbReference>
<protein>
    <recommendedName>
        <fullName evidence="4">Protein FAM136A</fullName>
    </recommendedName>
</protein>
<dbReference type="Proteomes" id="UP001255856">
    <property type="component" value="Unassembled WGS sequence"/>
</dbReference>
<dbReference type="Pfam" id="PF05811">
    <property type="entry name" value="DUF842"/>
    <property type="match status" value="1"/>
</dbReference>
<dbReference type="InterPro" id="IPR008560">
    <property type="entry name" value="DUF842_euk"/>
</dbReference>
<evidence type="ECO:0000256" key="1">
    <source>
        <dbReference type="ARBA" id="ARBA00009952"/>
    </source>
</evidence>
<gene>
    <name evidence="2" type="ORF">QBZ16_002911</name>
</gene>
<keyword evidence="3" id="KW-1185">Reference proteome</keyword>